<organism evidence="1 2">
    <name type="scientific">Leptonema illini DSM 21528</name>
    <dbReference type="NCBI Taxonomy" id="929563"/>
    <lineage>
        <taxon>Bacteria</taxon>
        <taxon>Pseudomonadati</taxon>
        <taxon>Spirochaetota</taxon>
        <taxon>Spirochaetia</taxon>
        <taxon>Leptospirales</taxon>
        <taxon>Leptospiraceae</taxon>
        <taxon>Leptonema</taxon>
    </lineage>
</organism>
<reference evidence="1 2" key="1">
    <citation type="submission" date="2011-10" db="EMBL/GenBank/DDBJ databases">
        <title>The Improved High-Quality Draft genome of Leptonema illini DSM 21528.</title>
        <authorList>
            <consortium name="US DOE Joint Genome Institute (JGI-PGF)"/>
            <person name="Lucas S."/>
            <person name="Copeland A."/>
            <person name="Lapidus A."/>
            <person name="Glavina del Rio T."/>
            <person name="Dalin E."/>
            <person name="Tice H."/>
            <person name="Bruce D."/>
            <person name="Goodwin L."/>
            <person name="Pitluck S."/>
            <person name="Peters L."/>
            <person name="Mikhailova N."/>
            <person name="Held B."/>
            <person name="Kyrpides N."/>
            <person name="Mavromatis K."/>
            <person name="Ivanova N."/>
            <person name="Markowitz V."/>
            <person name="Cheng J.-F."/>
            <person name="Hugenholtz P."/>
            <person name="Woyke T."/>
            <person name="Wu D."/>
            <person name="Gronow S."/>
            <person name="Wellnitz S."/>
            <person name="Brambilla E.-M."/>
            <person name="Klenk H.-P."/>
            <person name="Eisen J.A."/>
        </authorList>
    </citation>
    <scope>NUCLEOTIDE SEQUENCE [LARGE SCALE GENOMIC DNA]</scope>
    <source>
        <strain evidence="1 2">DSM 21528</strain>
    </source>
</reference>
<gene>
    <name evidence="1" type="ORF">Lepil_3299</name>
</gene>
<evidence type="ECO:0000313" key="1">
    <source>
        <dbReference type="EMBL" id="EHQ07959.1"/>
    </source>
</evidence>
<dbReference type="PROSITE" id="PS51257">
    <property type="entry name" value="PROKAR_LIPOPROTEIN"/>
    <property type="match status" value="1"/>
</dbReference>
<dbReference type="NCBIfam" id="NF047805">
    <property type="entry name" value="LIC13255_lipo"/>
    <property type="match status" value="1"/>
</dbReference>
<proteinExistence type="predicted"/>
<dbReference type="HOGENOM" id="CLU_2288022_0_0_12"/>
<keyword evidence="1" id="KW-0449">Lipoprotein</keyword>
<dbReference type="Proteomes" id="UP000005737">
    <property type="component" value="Unassembled WGS sequence"/>
</dbReference>
<name>H2CH86_9LEPT</name>
<accession>H2CH86</accession>
<evidence type="ECO:0000313" key="2">
    <source>
        <dbReference type="Proteomes" id="UP000005737"/>
    </source>
</evidence>
<sequence length="101" mass="11070">MYWLFRAVFPVAVISVMSVSCTENDTDKYDAGDANLRILAMYALRDAECGTTHTLSGFILGKATRTSVDLCVSQLYMLTCTEWQVSDPATAACKAIGISFR</sequence>
<keyword evidence="2" id="KW-1185">Reference proteome</keyword>
<dbReference type="EMBL" id="JH597773">
    <property type="protein sequence ID" value="EHQ07959.1"/>
    <property type="molecule type" value="Genomic_DNA"/>
</dbReference>
<dbReference type="AlphaFoldDB" id="H2CH86"/>
<protein>
    <submittedName>
        <fullName evidence="1">Putative lipoprotein</fullName>
    </submittedName>
</protein>